<protein>
    <submittedName>
        <fullName evidence="1">Uncharacterized protein</fullName>
    </submittedName>
</protein>
<dbReference type="RefSeq" id="WP_003523653.1">
    <property type="nucleotide sequence ID" value="NZ_CABKQO010000001.1"/>
</dbReference>
<dbReference type="Proteomes" id="UP000501069">
    <property type="component" value="Chromosome"/>
</dbReference>
<gene>
    <name evidence="1" type="ORF">FOC47_00150</name>
</gene>
<dbReference type="AlphaFoldDB" id="A0AAP9LX12"/>
<accession>A0AAP9LX12</accession>
<dbReference type="GeneID" id="57959559"/>
<evidence type="ECO:0000313" key="1">
    <source>
        <dbReference type="EMBL" id="QIX89132.1"/>
    </source>
</evidence>
<sequence>MLSTEQSNIIKEQLQQENAHEFVEELIMSYASDTTRIGELLALIPRIADRQLQIKQKQISEYIWAFNLLLTERIRYPIPQRKSKSKNKDAAYFPTLLYGCKAHFPFGNCDGGSLAEREFFSEFIEMVKNKAGFDYESKDDWEWICNTADCREWMLEVIKRYIDADFVKPEVRIRTYRGRG</sequence>
<proteinExistence type="predicted"/>
<name>A0AAP9LX12_9FIRM</name>
<evidence type="ECO:0000313" key="2">
    <source>
        <dbReference type="Proteomes" id="UP000501069"/>
    </source>
</evidence>
<reference evidence="1 2" key="1">
    <citation type="submission" date="2019-11" db="EMBL/GenBank/DDBJ databases">
        <title>FDA dAtabase for Regulatory Grade micrObial Sequences (FDA-ARGOS): Supporting development and validation of Infectious Disease Dx tests.</title>
        <authorList>
            <person name="Turner S."/>
            <person name="Byrd R."/>
            <person name="Tallon L."/>
            <person name="Sadzewicz L."/>
            <person name="Vavikolanu K."/>
            <person name="Mehta A."/>
            <person name="Aluvathingal J."/>
            <person name="Nadendla S."/>
            <person name="Myers T."/>
            <person name="Yan Y."/>
            <person name="Sichtig H."/>
        </authorList>
    </citation>
    <scope>NUCLEOTIDE SEQUENCE [LARGE SCALE GENOMIC DNA]</scope>
    <source>
        <strain evidence="1 2">FDAARGOS_739</strain>
    </source>
</reference>
<dbReference type="EMBL" id="CP050964">
    <property type="protein sequence ID" value="QIX89132.1"/>
    <property type="molecule type" value="Genomic_DNA"/>
</dbReference>
<organism evidence="1 2">
    <name type="scientific">Enterocloster clostridioformis</name>
    <dbReference type="NCBI Taxonomy" id="1531"/>
    <lineage>
        <taxon>Bacteria</taxon>
        <taxon>Bacillati</taxon>
        <taxon>Bacillota</taxon>
        <taxon>Clostridia</taxon>
        <taxon>Lachnospirales</taxon>
        <taxon>Lachnospiraceae</taxon>
        <taxon>Enterocloster</taxon>
    </lineage>
</organism>